<evidence type="ECO:0000313" key="2">
    <source>
        <dbReference type="Proteomes" id="UP000712600"/>
    </source>
</evidence>
<organism evidence="1 2">
    <name type="scientific">Brassica cretica</name>
    <name type="common">Mustard</name>
    <dbReference type="NCBI Taxonomy" id="69181"/>
    <lineage>
        <taxon>Eukaryota</taxon>
        <taxon>Viridiplantae</taxon>
        <taxon>Streptophyta</taxon>
        <taxon>Embryophyta</taxon>
        <taxon>Tracheophyta</taxon>
        <taxon>Spermatophyta</taxon>
        <taxon>Magnoliopsida</taxon>
        <taxon>eudicotyledons</taxon>
        <taxon>Gunneridae</taxon>
        <taxon>Pentapetalae</taxon>
        <taxon>rosids</taxon>
        <taxon>malvids</taxon>
        <taxon>Brassicales</taxon>
        <taxon>Brassicaceae</taxon>
        <taxon>Brassiceae</taxon>
        <taxon>Brassica</taxon>
    </lineage>
</organism>
<dbReference type="EMBL" id="QGKX02001290">
    <property type="protein sequence ID" value="KAF3539583.1"/>
    <property type="molecule type" value="Genomic_DNA"/>
</dbReference>
<protein>
    <submittedName>
        <fullName evidence="1">Uncharacterized protein</fullName>
    </submittedName>
</protein>
<gene>
    <name evidence="1" type="ORF">F2Q69_00020713</name>
</gene>
<dbReference type="AlphaFoldDB" id="A0A8S9QHZ4"/>
<reference evidence="1" key="1">
    <citation type="submission" date="2019-12" db="EMBL/GenBank/DDBJ databases">
        <title>Genome sequencing and annotation of Brassica cretica.</title>
        <authorList>
            <person name="Studholme D.J."/>
            <person name="Sarris P."/>
        </authorList>
    </citation>
    <scope>NUCLEOTIDE SEQUENCE</scope>
    <source>
        <strain evidence="1">PFS-109/04</strain>
        <tissue evidence="1">Leaf</tissue>
    </source>
</reference>
<name>A0A8S9QHZ4_BRACR</name>
<dbReference type="Proteomes" id="UP000712600">
    <property type="component" value="Unassembled WGS sequence"/>
</dbReference>
<accession>A0A8S9QHZ4</accession>
<sequence length="56" mass="5911">MSIADSSSSSLPLARSPELVLLFLGDPLVQLPSFFNQSGKYSFPKVASSPLDGITP</sequence>
<comment type="caution">
    <text evidence="1">The sequence shown here is derived from an EMBL/GenBank/DDBJ whole genome shotgun (WGS) entry which is preliminary data.</text>
</comment>
<evidence type="ECO:0000313" key="1">
    <source>
        <dbReference type="EMBL" id="KAF3539583.1"/>
    </source>
</evidence>
<proteinExistence type="predicted"/>